<name>Q60BU4_METCA</name>
<feature type="transmembrane region" description="Helical" evidence="2">
    <location>
        <begin position="20"/>
        <end position="40"/>
    </location>
</feature>
<dbReference type="KEGG" id="mca:MCA0371"/>
<keyword evidence="2" id="KW-0472">Membrane</keyword>
<evidence type="ECO:0000313" key="3">
    <source>
        <dbReference type="EMBL" id="AAU90516.1"/>
    </source>
</evidence>
<gene>
    <name evidence="3" type="ordered locus">MCA0371</name>
</gene>
<evidence type="ECO:0000313" key="4">
    <source>
        <dbReference type="Proteomes" id="UP000006821"/>
    </source>
</evidence>
<sequence length="120" mass="13726">MFFNAPSPGAGLRIYRYLAFRMDLVLTALAFFNVTMQGFLPRGRFRRRMGSLRSWRFSREIQVRYFPNPRFFEAPLSAWNLDGCSRSEASFEAPALHISGEPPDAKPGKPHLRPCAVSSR</sequence>
<organism evidence="3 4">
    <name type="scientific">Methylococcus capsulatus (strain ATCC 33009 / NCIMB 11132 / Bath)</name>
    <dbReference type="NCBI Taxonomy" id="243233"/>
    <lineage>
        <taxon>Bacteria</taxon>
        <taxon>Pseudomonadati</taxon>
        <taxon>Pseudomonadota</taxon>
        <taxon>Gammaproteobacteria</taxon>
        <taxon>Methylococcales</taxon>
        <taxon>Methylococcaceae</taxon>
        <taxon>Methylococcus</taxon>
    </lineage>
</organism>
<proteinExistence type="predicted"/>
<feature type="region of interest" description="Disordered" evidence="1">
    <location>
        <begin position="99"/>
        <end position="120"/>
    </location>
</feature>
<evidence type="ECO:0000256" key="1">
    <source>
        <dbReference type="SAM" id="MobiDB-lite"/>
    </source>
</evidence>
<evidence type="ECO:0000256" key="2">
    <source>
        <dbReference type="SAM" id="Phobius"/>
    </source>
</evidence>
<keyword evidence="2" id="KW-1133">Transmembrane helix</keyword>
<keyword evidence="2" id="KW-0812">Transmembrane</keyword>
<reference evidence="3 4" key="1">
    <citation type="journal article" date="2004" name="PLoS Biol.">
        <title>Genomic insights into methanotrophy: the complete genome sequence of Methylococcus capsulatus (Bath).</title>
        <authorList>
            <person name="Ward N.L."/>
            <person name="Larsen O."/>
            <person name="Sakwa J."/>
            <person name="Bruseth L."/>
            <person name="Khouri H.M."/>
            <person name="Durkin A.S."/>
            <person name="Dimitrov G."/>
            <person name="Jiang L."/>
            <person name="Scanlan D."/>
            <person name="Kang K.H."/>
            <person name="Lewis M.R."/>
            <person name="Nelson K.E."/>
            <person name="Methe B.A."/>
            <person name="Wu M."/>
            <person name="Heidelberg J.F."/>
            <person name="Paulsen I.T."/>
            <person name="Fouts D.E."/>
            <person name="Ravel J."/>
            <person name="Tettelin H."/>
            <person name="Ren Q."/>
            <person name="Read T.D."/>
            <person name="DeBoy R.T."/>
            <person name="Seshadri R."/>
            <person name="Salzberg S.L."/>
            <person name="Jensen H.B."/>
            <person name="Birkeland N.K."/>
            <person name="Nelson W.C."/>
            <person name="Dodson R.J."/>
            <person name="Grindhaug S.H."/>
            <person name="Holt I.E."/>
            <person name="Eidhammer I."/>
            <person name="Jonasen I."/>
            <person name="Vanaken S."/>
            <person name="Utterback T.R."/>
            <person name="Feldblyum T.V."/>
            <person name="Fraser C.M."/>
            <person name="Lillehaug J.R."/>
            <person name="Eisen J.A."/>
        </authorList>
    </citation>
    <scope>NUCLEOTIDE SEQUENCE [LARGE SCALE GENOMIC DNA]</scope>
    <source>
        <strain evidence="4">ATCC 33009 / NCIMB 11132 / Bath</strain>
    </source>
</reference>
<dbReference type="AlphaFoldDB" id="Q60BU4"/>
<protein>
    <submittedName>
        <fullName evidence="3">Uncharacterized protein</fullName>
    </submittedName>
</protein>
<dbReference type="HOGENOM" id="CLU_2046929_0_0_6"/>
<dbReference type="EMBL" id="AE017282">
    <property type="protein sequence ID" value="AAU90516.1"/>
    <property type="molecule type" value="Genomic_DNA"/>
</dbReference>
<accession>Q60BU4</accession>
<dbReference type="Proteomes" id="UP000006821">
    <property type="component" value="Chromosome"/>
</dbReference>